<name>A1DN32_NEOFI</name>
<dbReference type="EMBL" id="DS027698">
    <property type="protein sequence ID" value="EAW16203.1"/>
    <property type="molecule type" value="Genomic_DNA"/>
</dbReference>
<dbReference type="AlphaFoldDB" id="A1DN32"/>
<dbReference type="PROSITE" id="PS50297">
    <property type="entry name" value="ANK_REP_REGION"/>
    <property type="match status" value="1"/>
</dbReference>
<dbReference type="InterPro" id="IPR036770">
    <property type="entry name" value="Ankyrin_rpt-contain_sf"/>
</dbReference>
<dbReference type="SMART" id="SM00248">
    <property type="entry name" value="ANK"/>
    <property type="match status" value="3"/>
</dbReference>
<keyword evidence="4" id="KW-1185">Reference proteome</keyword>
<feature type="region of interest" description="Disordered" evidence="2">
    <location>
        <begin position="1"/>
        <end position="20"/>
    </location>
</feature>
<evidence type="ECO:0000256" key="2">
    <source>
        <dbReference type="SAM" id="MobiDB-lite"/>
    </source>
</evidence>
<dbReference type="PROSITE" id="PS50088">
    <property type="entry name" value="ANK_REPEAT"/>
    <property type="match status" value="1"/>
</dbReference>
<dbReference type="InterPro" id="IPR002110">
    <property type="entry name" value="Ankyrin_rpt"/>
</dbReference>
<dbReference type="SUPFAM" id="SSF48403">
    <property type="entry name" value="Ankyrin repeat"/>
    <property type="match status" value="1"/>
</dbReference>
<dbReference type="eggNOG" id="ENOG502RP22">
    <property type="taxonomic scope" value="Eukaryota"/>
</dbReference>
<keyword evidence="1" id="KW-0040">ANK repeat</keyword>
<reference evidence="4" key="1">
    <citation type="journal article" date="2008" name="PLoS Genet.">
        <title>Genomic islands in the pathogenic filamentous fungus Aspergillus fumigatus.</title>
        <authorList>
            <person name="Fedorova N.D."/>
            <person name="Khaldi N."/>
            <person name="Joardar V.S."/>
            <person name="Maiti R."/>
            <person name="Amedeo P."/>
            <person name="Anderson M.J."/>
            <person name="Crabtree J."/>
            <person name="Silva J.C."/>
            <person name="Badger J.H."/>
            <person name="Albarraq A."/>
            <person name="Angiuoli S."/>
            <person name="Bussey H."/>
            <person name="Bowyer P."/>
            <person name="Cotty P.J."/>
            <person name="Dyer P.S."/>
            <person name="Egan A."/>
            <person name="Galens K."/>
            <person name="Fraser-Liggett C.M."/>
            <person name="Haas B.J."/>
            <person name="Inman J.M."/>
            <person name="Kent R."/>
            <person name="Lemieux S."/>
            <person name="Malavazi I."/>
            <person name="Orvis J."/>
            <person name="Roemer T."/>
            <person name="Ronning C.M."/>
            <person name="Sundaram J.P."/>
            <person name="Sutton G."/>
            <person name="Turner G."/>
            <person name="Venter J.C."/>
            <person name="White O.R."/>
            <person name="Whitty B.R."/>
            <person name="Youngman P."/>
            <person name="Wolfe K.H."/>
            <person name="Goldman G.H."/>
            <person name="Wortman J.R."/>
            <person name="Jiang B."/>
            <person name="Denning D.W."/>
            <person name="Nierman W.C."/>
        </authorList>
    </citation>
    <scope>NUCLEOTIDE SEQUENCE [LARGE SCALE GENOMIC DNA]</scope>
    <source>
        <strain evidence="4">ATCC 1020 / DSM 3700 / CBS 544.65 / FGSC A1164 / JCM 1740 / NRRL 181 / WB 181</strain>
    </source>
</reference>
<proteinExistence type="predicted"/>
<gene>
    <name evidence="3" type="ORF">NFIA_055520</name>
</gene>
<dbReference type="KEGG" id="nfi:NFIA_055520"/>
<dbReference type="HOGENOM" id="CLU_750269_0_0_1"/>
<dbReference type="OrthoDB" id="4772757at2759"/>
<evidence type="ECO:0000256" key="1">
    <source>
        <dbReference type="PROSITE-ProRule" id="PRU00023"/>
    </source>
</evidence>
<dbReference type="OMA" id="KYHRFHE"/>
<dbReference type="Proteomes" id="UP000006702">
    <property type="component" value="Unassembled WGS sequence"/>
</dbReference>
<sequence length="369" mass="41230">MEESPITNTQDNTDEEDGARDWDGTLHWDLQQHPLYKEGYRVRDILFVQRAFLASISTGLKNLVNCFLDCGAVAGFIFPDNEKHPLPVSLAIRHGYDEIFDLLIKHKARTCGGDECPIVEAVKYHRFHELRVLVRLGVCGHWDDALSLALDTRPLFDLMVENGVEIKKYGHVALYGAITEGKKDWVEFLISEGADPNLCLSTESVIGGGEKKYSSIYHAILNGHLDVCKFLIEHGVLPEEDDLQLAREKEYDEIVGILSGFSYVDVPEKEDLITRNDDEDPFGENTLEQLQTCKDDLAACKINEEKLAECQSNAAASPPVPPYKDCPAGKDQIIAIGNRPFKQKSDMSMAKAAADFYRTIRPGLTKSAL</sequence>
<evidence type="ECO:0000313" key="4">
    <source>
        <dbReference type="Proteomes" id="UP000006702"/>
    </source>
</evidence>
<dbReference type="RefSeq" id="XP_001258100.1">
    <property type="nucleotide sequence ID" value="XM_001258099.1"/>
</dbReference>
<dbReference type="VEuPathDB" id="FungiDB:NFIA_055520"/>
<feature type="compositionally biased region" description="Polar residues" evidence="2">
    <location>
        <begin position="1"/>
        <end position="11"/>
    </location>
</feature>
<dbReference type="GeneID" id="4584615"/>
<evidence type="ECO:0000313" key="3">
    <source>
        <dbReference type="EMBL" id="EAW16203.1"/>
    </source>
</evidence>
<accession>A1DN32</accession>
<organism evidence="3 4">
    <name type="scientific">Neosartorya fischeri (strain ATCC 1020 / DSM 3700 / CBS 544.65 / FGSC A1164 / JCM 1740 / NRRL 181 / WB 181)</name>
    <name type="common">Aspergillus fischerianus</name>
    <dbReference type="NCBI Taxonomy" id="331117"/>
    <lineage>
        <taxon>Eukaryota</taxon>
        <taxon>Fungi</taxon>
        <taxon>Dikarya</taxon>
        <taxon>Ascomycota</taxon>
        <taxon>Pezizomycotina</taxon>
        <taxon>Eurotiomycetes</taxon>
        <taxon>Eurotiomycetidae</taxon>
        <taxon>Eurotiales</taxon>
        <taxon>Aspergillaceae</taxon>
        <taxon>Aspergillus</taxon>
        <taxon>Aspergillus subgen. Fumigati</taxon>
    </lineage>
</organism>
<feature type="repeat" description="ANK" evidence="1">
    <location>
        <begin position="169"/>
        <end position="201"/>
    </location>
</feature>
<protein>
    <submittedName>
        <fullName evidence="3">Ankyrin repeat protein</fullName>
    </submittedName>
</protein>
<dbReference type="Gene3D" id="1.25.40.20">
    <property type="entry name" value="Ankyrin repeat-containing domain"/>
    <property type="match status" value="1"/>
</dbReference>